<dbReference type="GO" id="GO:0097504">
    <property type="term" value="C:Gemini of Cajal bodies"/>
    <property type="evidence" value="ECO:0007669"/>
    <property type="project" value="UniProtKB-SubCell"/>
</dbReference>
<evidence type="ECO:0000256" key="2">
    <source>
        <dbReference type="ARBA" id="ARBA00004408"/>
    </source>
</evidence>
<keyword evidence="13" id="KW-1185">Reference proteome</keyword>
<evidence type="ECO:0000256" key="6">
    <source>
        <dbReference type="ARBA" id="ARBA00022664"/>
    </source>
</evidence>
<dbReference type="InterPro" id="IPR040424">
    <property type="entry name" value="Smn1"/>
</dbReference>
<keyword evidence="6" id="KW-0507">mRNA processing</keyword>
<gene>
    <name evidence="12" type="ORF">GRJ2_002547800</name>
</gene>
<evidence type="ECO:0000259" key="11">
    <source>
        <dbReference type="PROSITE" id="PS50304"/>
    </source>
</evidence>
<dbReference type="EMBL" id="BAAFJT010000028">
    <property type="protein sequence ID" value="GAB0200823.1"/>
    <property type="molecule type" value="Genomic_DNA"/>
</dbReference>
<dbReference type="GO" id="GO:0043204">
    <property type="term" value="C:perikaryon"/>
    <property type="evidence" value="ECO:0007669"/>
    <property type="project" value="UniProtKB-SubCell"/>
</dbReference>
<feature type="compositionally biased region" description="Low complexity" evidence="10">
    <location>
        <begin position="59"/>
        <end position="69"/>
    </location>
</feature>
<dbReference type="PROSITE" id="PS50304">
    <property type="entry name" value="TUDOR"/>
    <property type="match status" value="1"/>
</dbReference>
<evidence type="ECO:0000256" key="3">
    <source>
        <dbReference type="ARBA" id="ARBA00004463"/>
    </source>
</evidence>
<evidence type="ECO:0000256" key="8">
    <source>
        <dbReference type="ARBA" id="ARBA00023242"/>
    </source>
</evidence>
<dbReference type="SMART" id="SM00333">
    <property type="entry name" value="TUDOR"/>
    <property type="match status" value="1"/>
</dbReference>
<dbReference type="InterPro" id="IPR047313">
    <property type="entry name" value="SMN_C"/>
</dbReference>
<sequence>MAESALGPWGPDGAGSDAGLPAPAGGPSWGKAAIPGVAPLRSPRTSFPQDAPDEGSDGGSETSTSSVTPSEEEEGHQWGVGDACITAWAGDGLLYPARLRALHPTTGTCLVEFDGYGNTEERVLADILPPRPGHWGGSDTPGGEGPHAESHQLSTPSLWELPPGVRRRKGEQGSCSPWSPEVMPPLWPSALLHSLWEEEKEEDALTAMLIAWYMSGYHTGFYMGLREGRAEAAKPPLRQGHRQKKLLHS</sequence>
<dbReference type="PANTHER" id="PTHR39267:SF1">
    <property type="entry name" value="SURVIVAL MOTOR NEURON PROTEIN"/>
    <property type="match status" value="1"/>
</dbReference>
<dbReference type="Pfam" id="PF06003">
    <property type="entry name" value="SMN_Tudor"/>
    <property type="match status" value="1"/>
</dbReference>
<feature type="compositionally biased region" description="Gly residues" evidence="10">
    <location>
        <begin position="134"/>
        <end position="145"/>
    </location>
</feature>
<dbReference type="GO" id="GO:0008380">
    <property type="term" value="P:RNA splicing"/>
    <property type="evidence" value="ECO:0007669"/>
    <property type="project" value="UniProtKB-KW"/>
</dbReference>
<dbReference type="AlphaFoldDB" id="A0ABC9XSX8"/>
<reference evidence="12 13" key="1">
    <citation type="submission" date="2024-06" db="EMBL/GenBank/DDBJ databases">
        <title>The draft genome of Grus japonensis, version 3.</title>
        <authorList>
            <person name="Nabeshima K."/>
            <person name="Suzuki S."/>
            <person name="Onuma M."/>
        </authorList>
    </citation>
    <scope>NUCLEOTIDE SEQUENCE [LARGE SCALE GENOMIC DNA]</scope>
    <source>
        <strain evidence="12 13">451A</strain>
    </source>
</reference>
<evidence type="ECO:0000256" key="9">
    <source>
        <dbReference type="ARBA" id="ARBA00034695"/>
    </source>
</evidence>
<evidence type="ECO:0000256" key="5">
    <source>
        <dbReference type="ARBA" id="ARBA00005371"/>
    </source>
</evidence>
<feature type="domain" description="Tudor" evidence="11">
    <location>
        <begin position="77"/>
        <end position="137"/>
    </location>
</feature>
<evidence type="ECO:0000256" key="7">
    <source>
        <dbReference type="ARBA" id="ARBA00023187"/>
    </source>
</evidence>
<dbReference type="GO" id="GO:0006397">
    <property type="term" value="P:mRNA processing"/>
    <property type="evidence" value="ECO:0007669"/>
    <property type="project" value="UniProtKB-KW"/>
</dbReference>
<accession>A0ABC9XSX8</accession>
<dbReference type="InterPro" id="IPR002999">
    <property type="entry name" value="Tudor"/>
</dbReference>
<keyword evidence="7" id="KW-0508">mRNA splicing</keyword>
<comment type="caution">
    <text evidence="12">The sequence shown here is derived from an EMBL/GenBank/DDBJ whole genome shotgun (WGS) entry which is preliminary data.</text>
</comment>
<dbReference type="SUPFAM" id="SSF63748">
    <property type="entry name" value="Tudor/PWWP/MBT"/>
    <property type="match status" value="1"/>
</dbReference>
<dbReference type="InterPro" id="IPR010304">
    <property type="entry name" value="SMN_Tudor"/>
</dbReference>
<evidence type="ECO:0000256" key="10">
    <source>
        <dbReference type="SAM" id="MobiDB-lite"/>
    </source>
</evidence>
<evidence type="ECO:0000313" key="12">
    <source>
        <dbReference type="EMBL" id="GAB0200823.1"/>
    </source>
</evidence>
<evidence type="ECO:0000313" key="13">
    <source>
        <dbReference type="Proteomes" id="UP001623348"/>
    </source>
</evidence>
<protein>
    <submittedName>
        <fullName evidence="12">Survival of motor neuron protein-like</fullName>
    </submittedName>
</protein>
<dbReference type="GO" id="GO:0030018">
    <property type="term" value="C:Z disc"/>
    <property type="evidence" value="ECO:0007669"/>
    <property type="project" value="UniProtKB-SubCell"/>
</dbReference>
<comment type="similarity">
    <text evidence="5">Belongs to the SMN family.</text>
</comment>
<dbReference type="GO" id="GO:0015030">
    <property type="term" value="C:Cajal body"/>
    <property type="evidence" value="ECO:0007669"/>
    <property type="project" value="UniProtKB-SubCell"/>
</dbReference>
<feature type="region of interest" description="Disordered" evidence="10">
    <location>
        <begin position="131"/>
        <end position="179"/>
    </location>
</feature>
<dbReference type="Gene3D" id="2.30.30.140">
    <property type="match status" value="1"/>
</dbReference>
<dbReference type="PANTHER" id="PTHR39267">
    <property type="entry name" value="SURVIVAL MOTOR NEURON-LIKE PROTEIN 1"/>
    <property type="match status" value="1"/>
</dbReference>
<name>A0ABC9XSX8_GRUJA</name>
<dbReference type="Pfam" id="PF20635">
    <property type="entry name" value="SMN_YG-box"/>
    <property type="match status" value="1"/>
</dbReference>
<dbReference type="CDD" id="cd22852">
    <property type="entry name" value="SMN_C"/>
    <property type="match status" value="1"/>
</dbReference>
<feature type="region of interest" description="Disordered" evidence="10">
    <location>
        <begin position="1"/>
        <end position="77"/>
    </location>
</feature>
<evidence type="ECO:0000256" key="1">
    <source>
        <dbReference type="ARBA" id="ARBA00004216"/>
    </source>
</evidence>
<organism evidence="12 13">
    <name type="scientific">Grus japonensis</name>
    <name type="common">Japanese crane</name>
    <name type="synonym">Red-crowned crane</name>
    <dbReference type="NCBI Taxonomy" id="30415"/>
    <lineage>
        <taxon>Eukaryota</taxon>
        <taxon>Metazoa</taxon>
        <taxon>Chordata</taxon>
        <taxon>Craniata</taxon>
        <taxon>Vertebrata</taxon>
        <taxon>Euteleostomi</taxon>
        <taxon>Archelosauria</taxon>
        <taxon>Archosauria</taxon>
        <taxon>Dinosauria</taxon>
        <taxon>Saurischia</taxon>
        <taxon>Theropoda</taxon>
        <taxon>Coelurosauria</taxon>
        <taxon>Aves</taxon>
        <taxon>Neognathae</taxon>
        <taxon>Neoaves</taxon>
        <taxon>Gruiformes</taxon>
        <taxon>Gruidae</taxon>
        <taxon>Grus</taxon>
    </lineage>
</organism>
<keyword evidence="8" id="KW-0539">Nucleus</keyword>
<dbReference type="Gene3D" id="3.40.190.10">
    <property type="entry name" value="Periplasmic binding protein-like II"/>
    <property type="match status" value="1"/>
</dbReference>
<evidence type="ECO:0000256" key="4">
    <source>
        <dbReference type="ARBA" id="ARBA00004484"/>
    </source>
</evidence>
<comment type="subcellular location">
    <subcellularLocation>
        <location evidence="1">Cytoplasm</location>
        <location evidence="1">Myofibril</location>
        <location evidence="1">Sarcomere</location>
        <location evidence="1">Z line</location>
    </subcellularLocation>
    <subcellularLocation>
        <location evidence="3">Cytoplasmic granule</location>
    </subcellularLocation>
    <subcellularLocation>
        <location evidence="2">Nucleus</location>
        <location evidence="2">Cajal body</location>
    </subcellularLocation>
    <subcellularLocation>
        <location evidence="9">Nucleus</location>
        <location evidence="9">Gem</location>
    </subcellularLocation>
    <subcellularLocation>
        <location evidence="4">Perikaryon</location>
    </subcellularLocation>
</comment>
<proteinExistence type="inferred from homology"/>
<dbReference type="Proteomes" id="UP001623348">
    <property type="component" value="Unassembled WGS sequence"/>
</dbReference>